<dbReference type="SUPFAM" id="SSF54637">
    <property type="entry name" value="Thioesterase/thiol ester dehydrase-isomerase"/>
    <property type="match status" value="2"/>
</dbReference>
<evidence type="ECO:0008006" key="7">
    <source>
        <dbReference type="Google" id="ProtNLM"/>
    </source>
</evidence>
<dbReference type="PANTHER" id="PTHR11066">
    <property type="entry name" value="ACYL-COA THIOESTERASE"/>
    <property type="match status" value="1"/>
</dbReference>
<dbReference type="InterPro" id="IPR042171">
    <property type="entry name" value="Acyl-CoA_hotdog"/>
</dbReference>
<feature type="domain" description="Acyl-CoA thioesterase-like C-terminal" evidence="4">
    <location>
        <begin position="137"/>
        <end position="271"/>
    </location>
</feature>
<dbReference type="STRING" id="1348774.AB433_07795"/>
<dbReference type="InterPro" id="IPR049450">
    <property type="entry name" value="ACOT8-like_C"/>
</dbReference>
<evidence type="ECO:0000256" key="1">
    <source>
        <dbReference type="ARBA" id="ARBA00006538"/>
    </source>
</evidence>
<organism evidence="5 6">
    <name type="scientific">Croceicoccus naphthovorans</name>
    <dbReference type="NCBI Taxonomy" id="1348774"/>
    <lineage>
        <taxon>Bacteria</taxon>
        <taxon>Pseudomonadati</taxon>
        <taxon>Pseudomonadota</taxon>
        <taxon>Alphaproteobacteria</taxon>
        <taxon>Sphingomonadales</taxon>
        <taxon>Erythrobacteraceae</taxon>
        <taxon>Croceicoccus</taxon>
    </lineage>
</organism>
<reference evidence="5 6" key="1">
    <citation type="submission" date="2015-06" db="EMBL/GenBank/DDBJ databases">
        <authorList>
            <person name="Zeng Y."/>
            <person name="Huang Y."/>
        </authorList>
    </citation>
    <scope>NUCLEOTIDE SEQUENCE [LARGE SCALE GENOMIC DNA]</scope>
    <source>
        <strain evidence="5 6">PQ-2</strain>
    </source>
</reference>
<dbReference type="InterPro" id="IPR049449">
    <property type="entry name" value="TesB_ACOT8-like_N"/>
</dbReference>
<dbReference type="GO" id="GO:0009062">
    <property type="term" value="P:fatty acid catabolic process"/>
    <property type="evidence" value="ECO:0007669"/>
    <property type="project" value="TreeGrafter"/>
</dbReference>
<dbReference type="CDD" id="cd03444">
    <property type="entry name" value="Thioesterase_II_repeat1"/>
    <property type="match status" value="1"/>
</dbReference>
<keyword evidence="2" id="KW-0378">Hydrolase</keyword>
<dbReference type="InterPro" id="IPR003703">
    <property type="entry name" value="Acyl_CoA_thio"/>
</dbReference>
<evidence type="ECO:0000259" key="4">
    <source>
        <dbReference type="Pfam" id="PF20789"/>
    </source>
</evidence>
<accession>A0A0G3XLZ2</accession>
<dbReference type="PANTHER" id="PTHR11066:SF34">
    <property type="entry name" value="ACYL-COENZYME A THIOESTERASE 8"/>
    <property type="match status" value="1"/>
</dbReference>
<proteinExistence type="inferred from homology"/>
<sequence>MVDLLDVAPVSQGLFRGRRKIGGTGRIYGGQVVAQALAAASKTVPGDRSVHSLHAYFLRGGIEDYEIDYSVESDFDGGNFANRRVIATQQGQVLLNLVASFSRLSRGHHHQLAMAAVPQPEELDPVHVAVSRHPDAGQKDRWYFYMRNSPIELRPVGALPYMPDDDRSARIRFWFRAANDVEAPQWMHRAIVAYASDLAMIATAAKPHIPFDIQVASLDHSLWFHRDVRADEWLLTVIDSPWAGEGRGLARASIFVSDGHLVASAAQECLMRDRAMR</sequence>
<dbReference type="CDD" id="cd03445">
    <property type="entry name" value="Thioesterase_II_repeat2"/>
    <property type="match status" value="1"/>
</dbReference>
<evidence type="ECO:0000313" key="6">
    <source>
        <dbReference type="Proteomes" id="UP000035287"/>
    </source>
</evidence>
<keyword evidence="6" id="KW-1185">Reference proteome</keyword>
<feature type="domain" description="Acyl-CoA thioesterase-like N-terminal HotDog" evidence="3">
    <location>
        <begin position="25"/>
        <end position="101"/>
    </location>
</feature>
<name>A0A0G3XLZ2_9SPHN</name>
<comment type="similarity">
    <text evidence="1">Belongs to the C/M/P thioester hydrolase family.</text>
</comment>
<dbReference type="InterPro" id="IPR029069">
    <property type="entry name" value="HotDog_dom_sf"/>
</dbReference>
<dbReference type="Pfam" id="PF13622">
    <property type="entry name" value="4HBT_3"/>
    <property type="match status" value="1"/>
</dbReference>
<dbReference type="Gene3D" id="2.40.160.210">
    <property type="entry name" value="Acyl-CoA thioesterase, double hotdog domain"/>
    <property type="match status" value="1"/>
</dbReference>
<dbReference type="PATRIC" id="fig|1348774.3.peg.1635"/>
<dbReference type="AlphaFoldDB" id="A0A0G3XLZ2"/>
<evidence type="ECO:0000313" key="5">
    <source>
        <dbReference type="EMBL" id="AKM11641.1"/>
    </source>
</evidence>
<dbReference type="GO" id="GO:0006637">
    <property type="term" value="P:acyl-CoA metabolic process"/>
    <property type="evidence" value="ECO:0007669"/>
    <property type="project" value="InterPro"/>
</dbReference>
<gene>
    <name evidence="5" type="ORF">AB433_07795</name>
</gene>
<protein>
    <recommendedName>
        <fullName evidence="7">Acyl-CoA thioesterase</fullName>
    </recommendedName>
</protein>
<evidence type="ECO:0000256" key="2">
    <source>
        <dbReference type="ARBA" id="ARBA00022801"/>
    </source>
</evidence>
<dbReference type="Proteomes" id="UP000035287">
    <property type="component" value="Chromosome"/>
</dbReference>
<dbReference type="Pfam" id="PF20789">
    <property type="entry name" value="4HBT_3C"/>
    <property type="match status" value="1"/>
</dbReference>
<dbReference type="GO" id="GO:0005829">
    <property type="term" value="C:cytosol"/>
    <property type="evidence" value="ECO:0007669"/>
    <property type="project" value="TreeGrafter"/>
</dbReference>
<dbReference type="EMBL" id="CP011770">
    <property type="protein sequence ID" value="AKM11641.1"/>
    <property type="molecule type" value="Genomic_DNA"/>
</dbReference>
<dbReference type="KEGG" id="cna:AB433_07795"/>
<dbReference type="GO" id="GO:0047617">
    <property type="term" value="F:fatty acyl-CoA hydrolase activity"/>
    <property type="evidence" value="ECO:0007669"/>
    <property type="project" value="InterPro"/>
</dbReference>
<evidence type="ECO:0000259" key="3">
    <source>
        <dbReference type="Pfam" id="PF13622"/>
    </source>
</evidence>